<evidence type="ECO:0000256" key="1">
    <source>
        <dbReference type="SAM" id="MobiDB-lite"/>
    </source>
</evidence>
<dbReference type="Proteomes" id="UP000612055">
    <property type="component" value="Unassembled WGS sequence"/>
</dbReference>
<feature type="compositionally biased region" description="Acidic residues" evidence="1">
    <location>
        <begin position="38"/>
        <end position="61"/>
    </location>
</feature>
<organism evidence="2 3">
    <name type="scientific">Edaphochlamys debaryana</name>
    <dbReference type="NCBI Taxonomy" id="47281"/>
    <lineage>
        <taxon>Eukaryota</taxon>
        <taxon>Viridiplantae</taxon>
        <taxon>Chlorophyta</taxon>
        <taxon>core chlorophytes</taxon>
        <taxon>Chlorophyceae</taxon>
        <taxon>CS clade</taxon>
        <taxon>Chlamydomonadales</taxon>
        <taxon>Chlamydomonadales incertae sedis</taxon>
        <taxon>Edaphochlamys</taxon>
    </lineage>
</organism>
<evidence type="ECO:0000313" key="3">
    <source>
        <dbReference type="Proteomes" id="UP000612055"/>
    </source>
</evidence>
<protein>
    <submittedName>
        <fullName evidence="2">Uncharacterized protein</fullName>
    </submittedName>
</protein>
<sequence length="111" mass="13305">MAKRRQSVRIMQSQHKQPVRIPRTQHTVKTRPRSKWTEEEEEDVEEDVEEDDEEDEEEETEELCRRVRAVLGKRKACMDQKDEEIAHLREQLKQAKLQQAKLQLALDQVNQ</sequence>
<gene>
    <name evidence="2" type="ORF">HYH03_011081</name>
</gene>
<proteinExistence type="predicted"/>
<accession>A0A835Y0R6</accession>
<dbReference type="EMBL" id="JAEHOE010000061">
    <property type="protein sequence ID" value="KAG2490445.1"/>
    <property type="molecule type" value="Genomic_DNA"/>
</dbReference>
<comment type="caution">
    <text evidence="2">The sequence shown here is derived from an EMBL/GenBank/DDBJ whole genome shotgun (WGS) entry which is preliminary data.</text>
</comment>
<feature type="region of interest" description="Disordered" evidence="1">
    <location>
        <begin position="1"/>
        <end position="62"/>
    </location>
</feature>
<keyword evidence="3" id="KW-1185">Reference proteome</keyword>
<reference evidence="2" key="1">
    <citation type="journal article" date="2020" name="bioRxiv">
        <title>Comparative genomics of Chlamydomonas.</title>
        <authorList>
            <person name="Craig R.J."/>
            <person name="Hasan A.R."/>
            <person name="Ness R.W."/>
            <person name="Keightley P.D."/>
        </authorList>
    </citation>
    <scope>NUCLEOTIDE SEQUENCE</scope>
    <source>
        <strain evidence="2">CCAP 11/70</strain>
    </source>
</reference>
<name>A0A835Y0R6_9CHLO</name>
<dbReference type="AlphaFoldDB" id="A0A835Y0R6"/>
<evidence type="ECO:0000313" key="2">
    <source>
        <dbReference type="EMBL" id="KAG2490445.1"/>
    </source>
</evidence>